<dbReference type="EMBL" id="QTSX02002191">
    <property type="protein sequence ID" value="KAJ9077561.1"/>
    <property type="molecule type" value="Genomic_DNA"/>
</dbReference>
<evidence type="ECO:0000313" key="1">
    <source>
        <dbReference type="EMBL" id="KAJ9077561.1"/>
    </source>
</evidence>
<name>A0ACC2TT73_9FUNG</name>
<protein>
    <submittedName>
        <fullName evidence="1">Uncharacterized protein</fullName>
    </submittedName>
</protein>
<keyword evidence="2" id="KW-1185">Reference proteome</keyword>
<comment type="caution">
    <text evidence="1">The sequence shown here is derived from an EMBL/GenBank/DDBJ whole genome shotgun (WGS) entry which is preliminary data.</text>
</comment>
<proteinExistence type="predicted"/>
<evidence type="ECO:0000313" key="2">
    <source>
        <dbReference type="Proteomes" id="UP001165960"/>
    </source>
</evidence>
<sequence length="88" mass="9760">MTVAMSTKCQNGCCCPPTQLEVLACMHLSLTNLKRVPTHTQLVKFVSDRRQASNPLVKSVTTIEDLVLSNDLKKTEDGDMFLLHDNGQ</sequence>
<dbReference type="Proteomes" id="UP001165960">
    <property type="component" value="Unassembled WGS sequence"/>
</dbReference>
<gene>
    <name evidence="1" type="ORF">DSO57_1015574</name>
</gene>
<organism evidence="1 2">
    <name type="scientific">Entomophthora muscae</name>
    <dbReference type="NCBI Taxonomy" id="34485"/>
    <lineage>
        <taxon>Eukaryota</taxon>
        <taxon>Fungi</taxon>
        <taxon>Fungi incertae sedis</taxon>
        <taxon>Zoopagomycota</taxon>
        <taxon>Entomophthoromycotina</taxon>
        <taxon>Entomophthoromycetes</taxon>
        <taxon>Entomophthorales</taxon>
        <taxon>Entomophthoraceae</taxon>
        <taxon>Entomophthora</taxon>
    </lineage>
</organism>
<accession>A0ACC2TT73</accession>
<reference evidence="1" key="1">
    <citation type="submission" date="2022-04" db="EMBL/GenBank/DDBJ databases">
        <title>Genome of the entomopathogenic fungus Entomophthora muscae.</title>
        <authorList>
            <person name="Elya C."/>
            <person name="Lovett B.R."/>
            <person name="Lee E."/>
            <person name="Macias A.M."/>
            <person name="Hajek A.E."/>
            <person name="De Bivort B.L."/>
            <person name="Kasson M.T."/>
            <person name="De Fine Licht H.H."/>
            <person name="Stajich J.E."/>
        </authorList>
    </citation>
    <scope>NUCLEOTIDE SEQUENCE</scope>
    <source>
        <strain evidence="1">Berkeley</strain>
    </source>
</reference>